<evidence type="ECO:0000313" key="2">
    <source>
        <dbReference type="Proteomes" id="UP000054047"/>
    </source>
</evidence>
<gene>
    <name evidence="1" type="ORF">ANCDUO_03887</name>
</gene>
<dbReference type="AlphaFoldDB" id="A0A0C2GW82"/>
<dbReference type="EMBL" id="KN727393">
    <property type="protein sequence ID" value="KIH65790.1"/>
    <property type="molecule type" value="Genomic_DNA"/>
</dbReference>
<keyword evidence="2" id="KW-1185">Reference proteome</keyword>
<dbReference type="Proteomes" id="UP000054047">
    <property type="component" value="Unassembled WGS sequence"/>
</dbReference>
<sequence length="71" mass="7887">MAFSSEQMWNELDEFLYNSFLPNIAFKSGSALRFVVASSRFVLSASLFVVQPSVRLFGVSSTGFLAGSFHR</sequence>
<reference evidence="1 2" key="1">
    <citation type="submission" date="2013-12" db="EMBL/GenBank/DDBJ databases">
        <title>Draft genome of the parsitic nematode Ancylostoma duodenale.</title>
        <authorList>
            <person name="Mitreva M."/>
        </authorList>
    </citation>
    <scope>NUCLEOTIDE SEQUENCE [LARGE SCALE GENOMIC DNA]</scope>
    <source>
        <strain evidence="1 2">Zhejiang</strain>
    </source>
</reference>
<organism evidence="1 2">
    <name type="scientific">Ancylostoma duodenale</name>
    <dbReference type="NCBI Taxonomy" id="51022"/>
    <lineage>
        <taxon>Eukaryota</taxon>
        <taxon>Metazoa</taxon>
        <taxon>Ecdysozoa</taxon>
        <taxon>Nematoda</taxon>
        <taxon>Chromadorea</taxon>
        <taxon>Rhabditida</taxon>
        <taxon>Rhabditina</taxon>
        <taxon>Rhabditomorpha</taxon>
        <taxon>Strongyloidea</taxon>
        <taxon>Ancylostomatidae</taxon>
        <taxon>Ancylostomatinae</taxon>
        <taxon>Ancylostoma</taxon>
    </lineage>
</organism>
<accession>A0A0C2GW82</accession>
<evidence type="ECO:0000313" key="1">
    <source>
        <dbReference type="EMBL" id="KIH65790.1"/>
    </source>
</evidence>
<protein>
    <submittedName>
        <fullName evidence="1">Uncharacterized protein</fullName>
    </submittedName>
</protein>
<proteinExistence type="predicted"/>
<name>A0A0C2GW82_9BILA</name>